<dbReference type="InterPro" id="IPR009560">
    <property type="entry name" value="DUF1176"/>
</dbReference>
<keyword evidence="1" id="KW-0732">Signal</keyword>
<reference evidence="2 3" key="1">
    <citation type="journal article" date="2019" name="PLoS ONE">
        <title>Pup mortality in New Zealand sea lions (Phocarctos hookeri) at Enderby Island, Auckland Islands, 2013-18.</title>
        <authorList>
            <person name="Michael S.A."/>
            <person name="Hayman D.T.S."/>
            <person name="Gray R."/>
            <person name="Zhang J."/>
            <person name="Rogers L."/>
            <person name="Roe W.D."/>
        </authorList>
    </citation>
    <scope>NUCLEOTIDE SEQUENCE [LARGE SCALE GENOMIC DNA]</scope>
    <source>
        <strain evidence="2 3">SM868</strain>
    </source>
</reference>
<name>A0A844LXW0_9GAMM</name>
<evidence type="ECO:0000313" key="3">
    <source>
        <dbReference type="Proteomes" id="UP000442109"/>
    </source>
</evidence>
<comment type="caution">
    <text evidence="2">The sequence shown here is derived from an EMBL/GenBank/DDBJ whole genome shotgun (WGS) entry which is preliminary data.</text>
</comment>
<proteinExistence type="predicted"/>
<dbReference type="Pfam" id="PF06674">
    <property type="entry name" value="DUF1176"/>
    <property type="match status" value="1"/>
</dbReference>
<dbReference type="RefSeq" id="WP_155586674.1">
    <property type="nucleotide sequence ID" value="NZ_WFKQ01000001.1"/>
</dbReference>
<organism evidence="2 3">
    <name type="scientific">Psychrobacter sanguinis</name>
    <dbReference type="NCBI Taxonomy" id="861445"/>
    <lineage>
        <taxon>Bacteria</taxon>
        <taxon>Pseudomonadati</taxon>
        <taxon>Pseudomonadota</taxon>
        <taxon>Gammaproteobacteria</taxon>
        <taxon>Moraxellales</taxon>
        <taxon>Moraxellaceae</taxon>
        <taxon>Psychrobacter</taxon>
    </lineage>
</organism>
<dbReference type="EMBL" id="WFKQ01000001">
    <property type="protein sequence ID" value="MUG31536.1"/>
    <property type="molecule type" value="Genomic_DNA"/>
</dbReference>
<dbReference type="AlphaFoldDB" id="A0A844LXW0"/>
<evidence type="ECO:0000313" key="2">
    <source>
        <dbReference type="EMBL" id="MUG31536.1"/>
    </source>
</evidence>
<feature type="signal peptide" evidence="1">
    <location>
        <begin position="1"/>
        <end position="24"/>
    </location>
</feature>
<feature type="chain" id="PRO_5032774790" evidence="1">
    <location>
        <begin position="25"/>
        <end position="390"/>
    </location>
</feature>
<protein>
    <submittedName>
        <fullName evidence="2">DUF1176 domain-containing protein</fullName>
    </submittedName>
</protein>
<dbReference type="OrthoDB" id="6183301at2"/>
<evidence type="ECO:0000256" key="1">
    <source>
        <dbReference type="SAM" id="SignalP"/>
    </source>
</evidence>
<dbReference type="Proteomes" id="UP000442109">
    <property type="component" value="Unassembled WGS sequence"/>
</dbReference>
<keyword evidence="3" id="KW-1185">Reference proteome</keyword>
<gene>
    <name evidence="2" type="ORF">GB996_01855</name>
</gene>
<sequence length="390" mass="42653">MNKLHLLSTALFGWSTLITLPAVAAEGYGKPFEDGGYSKDDWQLVCDNTLTCRAAGYSSEDNLDRPASILITAIPKQSIPKVEVQFASEEDDNGNNEIELWLNDKFYGQLSAGSDGADGGVYPLNQNQAQALLRRARQNTKIDIVAVSNVGSKRWQVSDKGMSAVLLKLDEAQGRVGNALALVSHSHLNKQVPKSAVAKPIIHKAFAYADAKQTTLSPSARNYFNANIEKWVRVDSKPLMGSSDDMGACELANPKSEQSQSFREYATEGLDWSFERVDATHTLASHLCWRGAYNMGYGYWLIDNAKPSSPQLITTSGSEYSEGDIWAIHKARGIGDCWGQKQWVWNGQSFVLATEATTGMCRGFAGGAWQLPTHVAKIIEHNSTQASIAN</sequence>
<accession>A0A844LXW0</accession>